<feature type="transmembrane region" description="Helical" evidence="1">
    <location>
        <begin position="274"/>
        <end position="300"/>
    </location>
</feature>
<dbReference type="InterPro" id="IPR025291">
    <property type="entry name" value="DUF4153"/>
</dbReference>
<feature type="transmembrane region" description="Helical" evidence="1">
    <location>
        <begin position="108"/>
        <end position="130"/>
    </location>
</feature>
<protein>
    <submittedName>
        <fullName evidence="2">Uncharacterized protein</fullName>
    </submittedName>
</protein>
<accession>A0A1W2CG57</accession>
<keyword evidence="1" id="KW-0812">Transmembrane</keyword>
<feature type="transmembrane region" description="Helical" evidence="1">
    <location>
        <begin position="150"/>
        <end position="170"/>
    </location>
</feature>
<organism evidence="2 3">
    <name type="scientific">Pedobacter nyackensis</name>
    <dbReference type="NCBI Taxonomy" id="475255"/>
    <lineage>
        <taxon>Bacteria</taxon>
        <taxon>Pseudomonadati</taxon>
        <taxon>Bacteroidota</taxon>
        <taxon>Sphingobacteriia</taxon>
        <taxon>Sphingobacteriales</taxon>
        <taxon>Sphingobacteriaceae</taxon>
        <taxon>Pedobacter</taxon>
    </lineage>
</organism>
<feature type="transmembrane region" description="Helical" evidence="1">
    <location>
        <begin position="71"/>
        <end position="96"/>
    </location>
</feature>
<feature type="transmembrane region" description="Helical" evidence="1">
    <location>
        <begin position="349"/>
        <end position="370"/>
    </location>
</feature>
<feature type="transmembrane region" description="Helical" evidence="1">
    <location>
        <begin position="382"/>
        <end position="404"/>
    </location>
</feature>
<keyword evidence="3" id="KW-1185">Reference proteome</keyword>
<evidence type="ECO:0000313" key="3">
    <source>
        <dbReference type="Proteomes" id="UP000192678"/>
    </source>
</evidence>
<keyword evidence="1" id="KW-1133">Transmembrane helix</keyword>
<dbReference type="Proteomes" id="UP000192678">
    <property type="component" value="Unassembled WGS sequence"/>
</dbReference>
<dbReference type="STRING" id="475255.SAMN04488101_1045"/>
<name>A0A1W2CG57_9SPHI</name>
<feature type="transmembrane region" description="Helical" evidence="1">
    <location>
        <begin position="202"/>
        <end position="222"/>
    </location>
</feature>
<dbReference type="AlphaFoldDB" id="A0A1W2CG57"/>
<feature type="transmembrane region" description="Helical" evidence="1">
    <location>
        <begin position="320"/>
        <end position="337"/>
    </location>
</feature>
<gene>
    <name evidence="2" type="ORF">SAMN04488101_1045</name>
</gene>
<dbReference type="EMBL" id="FWYB01000004">
    <property type="protein sequence ID" value="SMC84046.1"/>
    <property type="molecule type" value="Genomic_DNA"/>
</dbReference>
<feature type="transmembrane region" description="Helical" evidence="1">
    <location>
        <begin position="42"/>
        <end position="59"/>
    </location>
</feature>
<dbReference type="OrthoDB" id="627992at2"/>
<proteinExistence type="predicted"/>
<evidence type="ECO:0000313" key="2">
    <source>
        <dbReference type="EMBL" id="SMC84046.1"/>
    </source>
</evidence>
<sequence length="552" mass="64094">METTSINQVTTPMKLRIDLQLISTLAGGILFSLLFWMEKQALNLLIYSLFILVIILLDPEKRKNKKLYLSCGAHLLAAILVVINQSILTIITWYISLAIMVGFVHFQLLRSVFTSLLAAFLQFITAPLNLVKKMMTPYFKDFSFKPVFQIIKYIFIPFIALLFFSVLYSANPIFSNYMNQITSSIGDLIDTVFYFFFDDLSFLRLMHLILGMLITAAVFISLKGINLERFEASFSEQLIRRRRDQKNNSFVHEIIAVFAGSILKRTMALKTENIIGILSFLVLNLLLLSLNVIDVSSLWLGKDESLKSASYSAELHDGTNALILSIIMAMLVILYFFRGNLNFYQKNKTIRVLAYLWIAQNIFLISSVLIRDFNYINALGLTYKRIGVLIFLLLCTIGLITVYLKVAKQKTLFYLCKVNGFVWYVLLPAFGFVNWDASIVRYNINNRNTTALDLDHLLSFSDKTLPLLNENKQLLSKYLNNSSYAYEMVYDTTTQRNIRKENTDMEQLKGFEKDLNRRIDNFKETYKRTTWRSWNYRDWKTQQYLVKNRLSH</sequence>
<dbReference type="RefSeq" id="WP_084289130.1">
    <property type="nucleotide sequence ID" value="NZ_FWYB01000004.1"/>
</dbReference>
<feature type="transmembrane region" description="Helical" evidence="1">
    <location>
        <begin position="411"/>
        <end position="435"/>
    </location>
</feature>
<dbReference type="Pfam" id="PF13687">
    <property type="entry name" value="DUF4153"/>
    <property type="match status" value="1"/>
</dbReference>
<keyword evidence="1" id="KW-0472">Membrane</keyword>
<feature type="transmembrane region" description="Helical" evidence="1">
    <location>
        <begin position="17"/>
        <end position="36"/>
    </location>
</feature>
<reference evidence="2 3" key="1">
    <citation type="submission" date="2017-04" db="EMBL/GenBank/DDBJ databases">
        <authorList>
            <person name="Afonso C.L."/>
            <person name="Miller P.J."/>
            <person name="Scott M.A."/>
            <person name="Spackman E."/>
            <person name="Goraichik I."/>
            <person name="Dimitrov K.M."/>
            <person name="Suarez D.L."/>
            <person name="Swayne D.E."/>
        </authorList>
    </citation>
    <scope>NUCLEOTIDE SEQUENCE [LARGE SCALE GENOMIC DNA]</scope>
    <source>
        <strain evidence="2 3">DSM 19625</strain>
    </source>
</reference>
<evidence type="ECO:0000256" key="1">
    <source>
        <dbReference type="SAM" id="Phobius"/>
    </source>
</evidence>